<keyword evidence="1" id="KW-0812">Transmembrane</keyword>
<sequence>MIIFVLIISLLAFAWINIFARKTWQTFLSLIFGLIFVASLALIVANLSHHFGMEKVTETKTTAIVSSADSDNTNMLLYQALGDGTEKVYLYRTNEEQKNQKQLVQIMKPIKWNKPLVKHKKKQKQLIGFTKMIGINSGSI</sequence>
<organism evidence="2 3">
    <name type="scientific">Enterococcus villorum</name>
    <dbReference type="NCBI Taxonomy" id="112904"/>
    <lineage>
        <taxon>Bacteria</taxon>
        <taxon>Bacillati</taxon>
        <taxon>Bacillota</taxon>
        <taxon>Bacilli</taxon>
        <taxon>Lactobacillales</taxon>
        <taxon>Enterococcaceae</taxon>
        <taxon>Enterococcus</taxon>
    </lineage>
</organism>
<accession>A0A511J2P5</accession>
<proteinExistence type="predicted"/>
<evidence type="ECO:0000256" key="1">
    <source>
        <dbReference type="SAM" id="Phobius"/>
    </source>
</evidence>
<evidence type="ECO:0008006" key="4">
    <source>
        <dbReference type="Google" id="ProtNLM"/>
    </source>
</evidence>
<name>A0A511J2P5_9ENTE</name>
<protein>
    <recommendedName>
        <fullName evidence="4">DUF4811 domain-containing protein</fullName>
    </recommendedName>
</protein>
<dbReference type="Proteomes" id="UP000321830">
    <property type="component" value="Unassembled WGS sequence"/>
</dbReference>
<keyword evidence="1" id="KW-0472">Membrane</keyword>
<comment type="caution">
    <text evidence="2">The sequence shown here is derived from an EMBL/GenBank/DDBJ whole genome shotgun (WGS) entry which is preliminary data.</text>
</comment>
<feature type="transmembrane region" description="Helical" evidence="1">
    <location>
        <begin position="24"/>
        <end position="45"/>
    </location>
</feature>
<dbReference type="Pfam" id="PF16069">
    <property type="entry name" value="DUF4811"/>
    <property type="match status" value="1"/>
</dbReference>
<reference evidence="2 3" key="1">
    <citation type="submission" date="2019-07" db="EMBL/GenBank/DDBJ databases">
        <title>Whole genome shotgun sequence of Enterococcus villorum NBRC 100699.</title>
        <authorList>
            <person name="Hosoyama A."/>
            <person name="Uohara A."/>
            <person name="Ohji S."/>
            <person name="Ichikawa N."/>
        </authorList>
    </citation>
    <scope>NUCLEOTIDE SEQUENCE [LARGE SCALE GENOMIC DNA]</scope>
    <source>
        <strain evidence="2 3">NBRC 100699</strain>
    </source>
</reference>
<gene>
    <name evidence="2" type="ORF">EVI01_16240</name>
</gene>
<dbReference type="AlphaFoldDB" id="A0A511J2P5"/>
<evidence type="ECO:0000313" key="2">
    <source>
        <dbReference type="EMBL" id="GEL92287.1"/>
    </source>
</evidence>
<dbReference type="InterPro" id="IPR032083">
    <property type="entry name" value="DUF4811"/>
</dbReference>
<dbReference type="EMBL" id="BJWF01000019">
    <property type="protein sequence ID" value="GEL92287.1"/>
    <property type="molecule type" value="Genomic_DNA"/>
</dbReference>
<evidence type="ECO:0000313" key="3">
    <source>
        <dbReference type="Proteomes" id="UP000321830"/>
    </source>
</evidence>
<keyword evidence="1" id="KW-1133">Transmembrane helix</keyword>